<dbReference type="PANTHER" id="PTHR11106">
    <property type="entry name" value="GANGLIOSIDE INDUCED DIFFERENTIATION ASSOCIATED PROTEIN 2-RELATED"/>
    <property type="match status" value="1"/>
</dbReference>
<dbReference type="PROSITE" id="PS51154">
    <property type="entry name" value="MACRO"/>
    <property type="match status" value="1"/>
</dbReference>
<organism evidence="2 3">
    <name type="scientific">Mya arenaria</name>
    <name type="common">Soft-shell clam</name>
    <dbReference type="NCBI Taxonomy" id="6604"/>
    <lineage>
        <taxon>Eukaryota</taxon>
        <taxon>Metazoa</taxon>
        <taxon>Spiralia</taxon>
        <taxon>Lophotrochozoa</taxon>
        <taxon>Mollusca</taxon>
        <taxon>Bivalvia</taxon>
        <taxon>Autobranchia</taxon>
        <taxon>Heteroconchia</taxon>
        <taxon>Euheterodonta</taxon>
        <taxon>Imparidentia</taxon>
        <taxon>Neoheterodontei</taxon>
        <taxon>Myida</taxon>
        <taxon>Myoidea</taxon>
        <taxon>Myidae</taxon>
        <taxon>Mya</taxon>
    </lineage>
</organism>
<dbReference type="Pfam" id="PF01661">
    <property type="entry name" value="Macro"/>
    <property type="match status" value="1"/>
</dbReference>
<dbReference type="SMART" id="SM00506">
    <property type="entry name" value="A1pp"/>
    <property type="match status" value="1"/>
</dbReference>
<name>A0ABY7FKQ7_MYAAR</name>
<evidence type="ECO:0000313" key="3">
    <source>
        <dbReference type="Proteomes" id="UP001164746"/>
    </source>
</evidence>
<evidence type="ECO:0000313" key="2">
    <source>
        <dbReference type="EMBL" id="WAR21759.1"/>
    </source>
</evidence>
<accession>A0ABY7FKQ7</accession>
<keyword evidence="3" id="KW-1185">Reference proteome</keyword>
<feature type="domain" description="Macro" evidence="1">
    <location>
        <begin position="182"/>
        <end position="321"/>
    </location>
</feature>
<protein>
    <submittedName>
        <fullName evidence="2">Y2902-like protein</fullName>
    </submittedName>
</protein>
<dbReference type="SUPFAM" id="SSF52949">
    <property type="entry name" value="Macro domain-like"/>
    <property type="match status" value="1"/>
</dbReference>
<evidence type="ECO:0000259" key="1">
    <source>
        <dbReference type="PROSITE" id="PS51154"/>
    </source>
</evidence>
<dbReference type="SUPFAM" id="SSF54791">
    <property type="entry name" value="Eukaryotic type KH-domain (KH-domain type I)"/>
    <property type="match status" value="1"/>
</dbReference>
<dbReference type="InterPro" id="IPR036612">
    <property type="entry name" value="KH_dom_type_1_sf"/>
</dbReference>
<gene>
    <name evidence="2" type="ORF">MAR_015733</name>
</gene>
<dbReference type="Gene3D" id="3.40.220.10">
    <property type="entry name" value="Leucine Aminopeptidase, subunit E, domain 1"/>
    <property type="match status" value="1"/>
</dbReference>
<dbReference type="InterPro" id="IPR002589">
    <property type="entry name" value="Macro_dom"/>
</dbReference>
<sequence>MSVLLTDNWEEKHAELIAKYRDKICLGTTFLGKLVIGTTDDIANEVEHDIRSFLRNNSILKETIKVPRNVYKLITFHHWSDIQRIASALHSEKVRIFSKDDEHAFKISGTKDGMEQAKILVEALLRKVNQEKHEVRKPGLGDYMQTEKGSKITRSVESVFPCVIAINDDSDDNDDMGNENICVIASCTGLEKRRIFVAVGDMSEINVEVIVHPSDDKIDLSEGLGKVLKMKGGLALEHPCRDYIKNNGPLCEGEVLVSPAGNLKAKHIMHVVGPVWKEGTHQEDGQLTEVVFMTMKQASMRNLKSLAMPGISCGVYGSVLP</sequence>
<dbReference type="EMBL" id="CP111023">
    <property type="protein sequence ID" value="WAR21759.1"/>
    <property type="molecule type" value="Genomic_DNA"/>
</dbReference>
<dbReference type="Proteomes" id="UP001164746">
    <property type="component" value="Chromosome 12"/>
</dbReference>
<reference evidence="2" key="1">
    <citation type="submission" date="2022-11" db="EMBL/GenBank/DDBJ databases">
        <title>Centuries of genome instability and evolution in soft-shell clam transmissible cancer (bioRxiv).</title>
        <authorList>
            <person name="Hart S.F.M."/>
            <person name="Yonemitsu M.A."/>
            <person name="Giersch R.M."/>
            <person name="Beal B.F."/>
            <person name="Arriagada G."/>
            <person name="Davis B.W."/>
            <person name="Ostrander E.A."/>
            <person name="Goff S.P."/>
            <person name="Metzger M.J."/>
        </authorList>
    </citation>
    <scope>NUCLEOTIDE SEQUENCE</scope>
    <source>
        <strain evidence="2">MELC-2E11</strain>
        <tissue evidence="2">Siphon/mantle</tissue>
    </source>
</reference>
<dbReference type="InterPro" id="IPR043472">
    <property type="entry name" value="Macro_dom-like"/>
</dbReference>
<proteinExistence type="predicted"/>